<dbReference type="PROSITE" id="PS00708">
    <property type="entry name" value="PRO_ENDOPEP_SER"/>
    <property type="match status" value="1"/>
</dbReference>
<evidence type="ECO:0000313" key="7">
    <source>
        <dbReference type="Proteomes" id="UP000708208"/>
    </source>
</evidence>
<dbReference type="InterPro" id="IPR023302">
    <property type="entry name" value="Pept_S9A_N"/>
</dbReference>
<dbReference type="PANTHER" id="PTHR42881:SF2">
    <property type="entry name" value="PROLYL ENDOPEPTIDASE"/>
    <property type="match status" value="1"/>
</dbReference>
<dbReference type="InterPro" id="IPR002471">
    <property type="entry name" value="Pept_S9_AS"/>
</dbReference>
<evidence type="ECO:0000256" key="1">
    <source>
        <dbReference type="ARBA" id="ARBA00016310"/>
    </source>
</evidence>
<evidence type="ECO:0000259" key="4">
    <source>
        <dbReference type="Pfam" id="PF00326"/>
    </source>
</evidence>
<dbReference type="Proteomes" id="UP000708208">
    <property type="component" value="Unassembled WGS sequence"/>
</dbReference>
<protein>
    <recommendedName>
        <fullName evidence="1">Prolyl endopeptidase</fullName>
    </recommendedName>
    <alternativeName>
        <fullName evidence="3">Post-proline cleaving enzyme</fullName>
    </alternativeName>
</protein>
<dbReference type="Pfam" id="PF00326">
    <property type="entry name" value="Peptidase_S9"/>
    <property type="match status" value="1"/>
</dbReference>
<reference evidence="6" key="1">
    <citation type="submission" date="2021-06" db="EMBL/GenBank/DDBJ databases">
        <authorList>
            <person name="Hodson N. C."/>
            <person name="Mongue J. A."/>
            <person name="Jaron S. K."/>
        </authorList>
    </citation>
    <scope>NUCLEOTIDE SEQUENCE</scope>
</reference>
<comment type="caution">
    <text evidence="6">The sequence shown here is derived from an EMBL/GenBank/DDBJ whole genome shotgun (WGS) entry which is preliminary data.</text>
</comment>
<evidence type="ECO:0000256" key="3">
    <source>
        <dbReference type="ARBA" id="ARBA00029698"/>
    </source>
</evidence>
<dbReference type="InterPro" id="IPR051167">
    <property type="entry name" value="Prolyl_oligopep/macrocyclase"/>
</dbReference>
<feature type="domain" description="Peptidase S9 prolyl oligopeptidase catalytic" evidence="4">
    <location>
        <begin position="441"/>
        <end position="559"/>
    </location>
</feature>
<dbReference type="GO" id="GO:0006508">
    <property type="term" value="P:proteolysis"/>
    <property type="evidence" value="ECO:0007669"/>
    <property type="project" value="InterPro"/>
</dbReference>
<dbReference type="GO" id="GO:0005829">
    <property type="term" value="C:cytosol"/>
    <property type="evidence" value="ECO:0007669"/>
    <property type="project" value="TreeGrafter"/>
</dbReference>
<evidence type="ECO:0000313" key="6">
    <source>
        <dbReference type="EMBL" id="CAG7835183.1"/>
    </source>
</evidence>
<dbReference type="AlphaFoldDB" id="A0A8J2PLD6"/>
<dbReference type="GO" id="GO:0004252">
    <property type="term" value="F:serine-type endopeptidase activity"/>
    <property type="evidence" value="ECO:0007669"/>
    <property type="project" value="InterPro"/>
</dbReference>
<dbReference type="InterPro" id="IPR001375">
    <property type="entry name" value="Peptidase_S9_cat"/>
</dbReference>
<dbReference type="EMBL" id="CAJVCH010570551">
    <property type="protein sequence ID" value="CAG7835183.1"/>
    <property type="molecule type" value="Genomic_DNA"/>
</dbReference>
<sequence length="615" mass="68774">MGLLKGTSSLAASKARPILHFLVVLSLTKIPYPEVRRDTTVVDDYFGTKIPDPYRWLEDIDSVETQKFVEQQQNLTSQFLESVPVRNLIRERLKNVWNYPKFSSPEKIGKRYFNFENTGLQNQSIMYWSRDKKGIFYARFPKSDLKSTVTENSKIFYHKLGTPQDDDILIAEFPQYPKRILSLEVTECGGYLIITGSEVFDANTVHIISLDKGIDETLKSKIVPVFPSATEATYTFISNEGPTFLFQTSKDAPNHKLITVNIDLTPGHNSDGKEEIGRVTLFSTFLAENPKNVLNWASVIGSDKIVICYLADVKHVLELRSLKDASLLHKFDLQPGSISGFTSDGKDDTEFFFALQSFLSPGTIYRCEVDVSVKCECEVHRQIEVSNTDLSAFITEQIFYPSKDGTLIPMYIVRKKDVPLDGSAPTLLYGYGGFNSKMLPRFSVSNLVFVNNFNGIYVLANIRGGGEYGEKWHQAGSLLNKQNVFDDFQGAAEYLIKYNYTSASKITIQGGSNGGLLIGACVNQRPDLFGAAIAQVGVMDMLRYQHFTIGYAWCAEYGSARQTNPLLLRVDIKAGHGAGKPTSKKIEEVADMYSFMAETLGLEFKVYISIPGSSV</sequence>
<dbReference type="GO" id="GO:0070012">
    <property type="term" value="F:oligopeptidase activity"/>
    <property type="evidence" value="ECO:0007669"/>
    <property type="project" value="TreeGrafter"/>
</dbReference>
<feature type="domain" description="Peptidase S9A N-terminal" evidence="5">
    <location>
        <begin position="126"/>
        <end position="370"/>
    </location>
</feature>
<dbReference type="PANTHER" id="PTHR42881">
    <property type="entry name" value="PROLYL ENDOPEPTIDASE"/>
    <property type="match status" value="1"/>
</dbReference>
<dbReference type="Pfam" id="PF02897">
    <property type="entry name" value="Peptidase_S9_N"/>
    <property type="match status" value="1"/>
</dbReference>
<name>A0A8J2PLD6_9HEXA</name>
<evidence type="ECO:0000259" key="5">
    <source>
        <dbReference type="Pfam" id="PF02897"/>
    </source>
</evidence>
<keyword evidence="7" id="KW-1185">Reference proteome</keyword>
<proteinExistence type="predicted"/>
<organism evidence="6 7">
    <name type="scientific">Allacma fusca</name>
    <dbReference type="NCBI Taxonomy" id="39272"/>
    <lineage>
        <taxon>Eukaryota</taxon>
        <taxon>Metazoa</taxon>
        <taxon>Ecdysozoa</taxon>
        <taxon>Arthropoda</taxon>
        <taxon>Hexapoda</taxon>
        <taxon>Collembola</taxon>
        <taxon>Symphypleona</taxon>
        <taxon>Sminthuridae</taxon>
        <taxon>Allacma</taxon>
    </lineage>
</organism>
<evidence type="ECO:0000256" key="2">
    <source>
        <dbReference type="ARBA" id="ARBA00022801"/>
    </source>
</evidence>
<gene>
    <name evidence="6" type="ORF">AFUS01_LOCUS44589</name>
</gene>
<accession>A0A8J2PLD6</accession>
<keyword evidence="2" id="KW-0378">Hydrolase</keyword>
<dbReference type="OrthoDB" id="248387at2759"/>